<dbReference type="Pfam" id="PF13041">
    <property type="entry name" value="PPR_2"/>
    <property type="match status" value="3"/>
</dbReference>
<evidence type="ECO:0000256" key="2">
    <source>
        <dbReference type="ARBA" id="ARBA00061659"/>
    </source>
</evidence>
<dbReference type="PANTHER" id="PTHR47926">
    <property type="entry name" value="PENTATRICOPEPTIDE REPEAT-CONTAINING PROTEIN"/>
    <property type="match status" value="1"/>
</dbReference>
<dbReference type="PANTHER" id="PTHR47926:SF534">
    <property type="entry name" value="PENTATRICOPEPTIDE REPEAT-CONTAINING PROTEIN"/>
    <property type="match status" value="1"/>
</dbReference>
<comment type="similarity">
    <text evidence="2">Belongs to the PPR family. PCMP-E subfamily.</text>
</comment>
<dbReference type="PROSITE" id="PS51375">
    <property type="entry name" value="PPR"/>
    <property type="match status" value="4"/>
</dbReference>
<feature type="repeat" description="PPR" evidence="3">
    <location>
        <begin position="304"/>
        <end position="334"/>
    </location>
</feature>
<comment type="caution">
    <text evidence="4">The sequence shown here is derived from an EMBL/GenBank/DDBJ whole genome shotgun (WGS) entry which is preliminary data.</text>
</comment>
<reference evidence="4" key="1">
    <citation type="journal article" date="2023" name="GigaByte">
        <title>Genome assembly of the bearded iris, Iris pallida Lam.</title>
        <authorList>
            <person name="Bruccoleri R.E."/>
            <person name="Oakeley E.J."/>
            <person name="Faust A.M.E."/>
            <person name="Altorfer M."/>
            <person name="Dessus-Babus S."/>
            <person name="Burckhardt D."/>
            <person name="Oertli M."/>
            <person name="Naumann U."/>
            <person name="Petersen F."/>
            <person name="Wong J."/>
        </authorList>
    </citation>
    <scope>NUCLEOTIDE SEQUENCE</scope>
    <source>
        <strain evidence="4">GSM-AAB239-AS_SAM_17_03QT</strain>
    </source>
</reference>
<organism evidence="4 5">
    <name type="scientific">Iris pallida</name>
    <name type="common">Sweet iris</name>
    <dbReference type="NCBI Taxonomy" id="29817"/>
    <lineage>
        <taxon>Eukaryota</taxon>
        <taxon>Viridiplantae</taxon>
        <taxon>Streptophyta</taxon>
        <taxon>Embryophyta</taxon>
        <taxon>Tracheophyta</taxon>
        <taxon>Spermatophyta</taxon>
        <taxon>Magnoliopsida</taxon>
        <taxon>Liliopsida</taxon>
        <taxon>Asparagales</taxon>
        <taxon>Iridaceae</taxon>
        <taxon>Iridoideae</taxon>
        <taxon>Irideae</taxon>
        <taxon>Iris</taxon>
    </lineage>
</organism>
<evidence type="ECO:0000313" key="5">
    <source>
        <dbReference type="Proteomes" id="UP001140949"/>
    </source>
</evidence>
<dbReference type="Gene3D" id="1.25.40.10">
    <property type="entry name" value="Tetratricopeptide repeat domain"/>
    <property type="match status" value="3"/>
</dbReference>
<evidence type="ECO:0000256" key="1">
    <source>
        <dbReference type="ARBA" id="ARBA00022737"/>
    </source>
</evidence>
<gene>
    <name evidence="4" type="ORF">M6B38_204420</name>
</gene>
<dbReference type="SUPFAM" id="SSF48452">
    <property type="entry name" value="TPR-like"/>
    <property type="match status" value="1"/>
</dbReference>
<protein>
    <submittedName>
        <fullName evidence="4">Pentatricopeptide repeat-containing protein-like</fullName>
    </submittedName>
</protein>
<dbReference type="InterPro" id="IPR011990">
    <property type="entry name" value="TPR-like_helical_dom_sf"/>
</dbReference>
<dbReference type="FunFam" id="1.25.40.10:FF:000280">
    <property type="entry name" value="Pentatricopeptide repeat-containing protein"/>
    <property type="match status" value="1"/>
</dbReference>
<reference evidence="4" key="2">
    <citation type="submission" date="2023-04" db="EMBL/GenBank/DDBJ databases">
        <authorList>
            <person name="Bruccoleri R.E."/>
            <person name="Oakeley E.J."/>
            <person name="Faust A.-M."/>
            <person name="Dessus-Babus S."/>
            <person name="Altorfer M."/>
            <person name="Burckhardt D."/>
            <person name="Oertli M."/>
            <person name="Naumann U."/>
            <person name="Petersen F."/>
            <person name="Wong J."/>
        </authorList>
    </citation>
    <scope>NUCLEOTIDE SEQUENCE</scope>
    <source>
        <strain evidence="4">GSM-AAB239-AS_SAM_17_03QT</strain>
        <tissue evidence="4">Leaf</tissue>
    </source>
</reference>
<feature type="repeat" description="PPR" evidence="3">
    <location>
        <begin position="234"/>
        <end position="268"/>
    </location>
</feature>
<dbReference type="GO" id="GO:0003723">
    <property type="term" value="F:RNA binding"/>
    <property type="evidence" value="ECO:0007669"/>
    <property type="project" value="InterPro"/>
</dbReference>
<dbReference type="NCBIfam" id="TIGR00756">
    <property type="entry name" value="PPR"/>
    <property type="match status" value="6"/>
</dbReference>
<dbReference type="InterPro" id="IPR046848">
    <property type="entry name" value="E_motif"/>
</dbReference>
<dbReference type="Pfam" id="PF20431">
    <property type="entry name" value="E_motif"/>
    <property type="match status" value="1"/>
</dbReference>
<evidence type="ECO:0000256" key="3">
    <source>
        <dbReference type="PROSITE-ProRule" id="PRU00708"/>
    </source>
</evidence>
<dbReference type="Pfam" id="PF01535">
    <property type="entry name" value="PPR"/>
    <property type="match status" value="2"/>
</dbReference>
<feature type="repeat" description="PPR" evidence="3">
    <location>
        <begin position="335"/>
        <end position="369"/>
    </location>
</feature>
<dbReference type="GO" id="GO:0009451">
    <property type="term" value="P:RNA modification"/>
    <property type="evidence" value="ECO:0007669"/>
    <property type="project" value="InterPro"/>
</dbReference>
<name>A0AAX6E7C8_IRIPA</name>
<dbReference type="InterPro" id="IPR002885">
    <property type="entry name" value="PPR_rpt"/>
</dbReference>
<keyword evidence="1" id="KW-0677">Repeat</keyword>
<keyword evidence="5" id="KW-1185">Reference proteome</keyword>
<evidence type="ECO:0000313" key="4">
    <source>
        <dbReference type="EMBL" id="KAJ6799958.1"/>
    </source>
</evidence>
<dbReference type="InterPro" id="IPR046960">
    <property type="entry name" value="PPR_At4g14850-like_plant"/>
</dbReference>
<dbReference type="EMBL" id="JANAVB010039216">
    <property type="protein sequence ID" value="KAJ6799958.1"/>
    <property type="molecule type" value="Genomic_DNA"/>
</dbReference>
<dbReference type="AlphaFoldDB" id="A0AAX6E7C8"/>
<accession>A0AAX6E7C8</accession>
<dbReference type="FunFam" id="1.25.40.10:FF:000031">
    <property type="entry name" value="Pentatricopeptide repeat-containing protein mitochondrial"/>
    <property type="match status" value="1"/>
</dbReference>
<dbReference type="Proteomes" id="UP001140949">
    <property type="component" value="Unassembled WGS sequence"/>
</dbReference>
<proteinExistence type="inferred from homology"/>
<feature type="repeat" description="PPR" evidence="3">
    <location>
        <begin position="172"/>
        <end position="206"/>
    </location>
</feature>
<sequence>MLANLGKTFLCLERCTSFEKLKQIHARVFISGIQHENYVAVKLVSFCSKTLGKIGYARMIFDTLVSSANVFLWSTMITSYSNHESEVVREAILIYKIMNLNGPPPNDFTLSSVLKACSVLKALPEGQQVHALSTKLGYNSSNYVLTTLLDMYAKIGLVEESRNLFEAMHERNVVTCNAMIACYAKAGDMEAAQNVFDKMMHKDSISWTVMISGYASHGSISVARKLFDQMPEKEINSWNALITGYSHSGEWKECIHLFKEMHLRNVKPNHVTMTIAVSATGQLGALKIARQLHGFLHKNCIHMNAFVYNSLVDMYAKCASIQEAYQVFSEMPIKDVVSYNVMINGFANCGHGKEALKLFPEMLEAEIEPDAVTFLGILTVCSQAGFLKLGCDYFDCMGGVYGVEPSVDHYACIVDLLGRAGYIEQAYDLVRAMSVEPHAGVWGALLNACCTYSHVEIGEVAARELFRIEPENPGNYVLLSNIYAKTKMWDGVKAVRCLMRGKRVTKMAGCSWIDVNGDVHEFFIGDASHAQWEEIYEALEHLSFLEI</sequence>